<dbReference type="Gene3D" id="3.40.50.10960">
    <property type="match status" value="1"/>
</dbReference>
<gene>
    <name evidence="8" type="primary">divIB</name>
    <name evidence="11" type="ORF">B9T62_23805</name>
</gene>
<comment type="similarity">
    <text evidence="8">Belongs to the FtsQ/DivIB family. DivIB subfamily.</text>
</comment>
<evidence type="ECO:0000256" key="6">
    <source>
        <dbReference type="ARBA" id="ARBA00023136"/>
    </source>
</evidence>
<dbReference type="AlphaFoldDB" id="A0A2Z2KJU8"/>
<comment type="function">
    <text evidence="8">Cell division protein that may be involved in stabilizing or promoting the assembly of the division complex.</text>
</comment>
<dbReference type="Proteomes" id="UP000249890">
    <property type="component" value="Chromosome"/>
</dbReference>
<dbReference type="GO" id="GO:0043093">
    <property type="term" value="P:FtsZ-dependent cytokinesis"/>
    <property type="evidence" value="ECO:0007669"/>
    <property type="project" value="UniProtKB-UniRule"/>
</dbReference>
<name>A0A2Z2KJU8_9BACL</name>
<comment type="subcellular location">
    <subcellularLocation>
        <location evidence="8">Cell membrane</location>
        <topology evidence="8">Single-pass type II membrane protein</topology>
    </subcellularLocation>
    <subcellularLocation>
        <location evidence="1">Membrane</location>
    </subcellularLocation>
    <text evidence="8">Localizes to the division septum.</text>
</comment>
<dbReference type="InterPro" id="IPR013685">
    <property type="entry name" value="POTRA_FtsQ_type"/>
</dbReference>
<dbReference type="KEGG" id="pdh:B9T62_23805"/>
<feature type="domain" description="POTRA" evidence="10">
    <location>
        <begin position="44"/>
        <end position="112"/>
    </location>
</feature>
<evidence type="ECO:0000256" key="8">
    <source>
        <dbReference type="HAMAP-Rule" id="MF_00912"/>
    </source>
</evidence>
<dbReference type="GO" id="GO:0005886">
    <property type="term" value="C:plasma membrane"/>
    <property type="evidence" value="ECO:0007669"/>
    <property type="project" value="UniProtKB-SubCell"/>
</dbReference>
<accession>A0A2Z2KJU8</accession>
<evidence type="ECO:0000256" key="9">
    <source>
        <dbReference type="SAM" id="MobiDB-lite"/>
    </source>
</evidence>
<dbReference type="GO" id="GO:0032153">
    <property type="term" value="C:cell division site"/>
    <property type="evidence" value="ECO:0007669"/>
    <property type="project" value="UniProtKB-UniRule"/>
</dbReference>
<keyword evidence="3 8" id="KW-0132">Cell division</keyword>
<keyword evidence="7 8" id="KW-0131">Cell cycle</keyword>
<keyword evidence="12" id="KW-1185">Reference proteome</keyword>
<proteinExistence type="inferred from homology"/>
<dbReference type="PANTHER" id="PTHR37820">
    <property type="entry name" value="CELL DIVISION PROTEIN DIVIB"/>
    <property type="match status" value="1"/>
</dbReference>
<protein>
    <recommendedName>
        <fullName evidence="8">Cell division protein DivIB</fullName>
    </recommendedName>
</protein>
<evidence type="ECO:0000256" key="4">
    <source>
        <dbReference type="ARBA" id="ARBA00022692"/>
    </source>
</evidence>
<reference evidence="11 12" key="1">
    <citation type="submission" date="2017-06" db="EMBL/GenBank/DDBJ databases">
        <title>Complete genome sequence of Paenibacillus donghaensis KCTC 13049T isolated from East Sea sediment, South Korea.</title>
        <authorList>
            <person name="Jung B.K."/>
            <person name="Hong S.-J."/>
            <person name="Shin J.-H."/>
        </authorList>
    </citation>
    <scope>NUCLEOTIDE SEQUENCE [LARGE SCALE GENOMIC DNA]</scope>
    <source>
        <strain evidence="11 12">KCTC 13049</strain>
    </source>
</reference>
<evidence type="ECO:0000256" key="5">
    <source>
        <dbReference type="ARBA" id="ARBA00022989"/>
    </source>
</evidence>
<dbReference type="PROSITE" id="PS51779">
    <property type="entry name" value="POTRA"/>
    <property type="match status" value="1"/>
</dbReference>
<evidence type="ECO:0000259" key="10">
    <source>
        <dbReference type="PROSITE" id="PS51779"/>
    </source>
</evidence>
<evidence type="ECO:0000256" key="7">
    <source>
        <dbReference type="ARBA" id="ARBA00023306"/>
    </source>
</evidence>
<dbReference type="PANTHER" id="PTHR37820:SF1">
    <property type="entry name" value="CELL DIVISION PROTEIN FTSQ"/>
    <property type="match status" value="1"/>
</dbReference>
<dbReference type="Gene3D" id="3.10.20.310">
    <property type="entry name" value="membrane protein fhac"/>
    <property type="match status" value="1"/>
</dbReference>
<evidence type="ECO:0000256" key="2">
    <source>
        <dbReference type="ARBA" id="ARBA00022475"/>
    </source>
</evidence>
<dbReference type="Pfam" id="PF08478">
    <property type="entry name" value="POTRA_1"/>
    <property type="match status" value="1"/>
</dbReference>
<feature type="region of interest" description="Disordered" evidence="9">
    <location>
        <begin position="242"/>
        <end position="270"/>
    </location>
</feature>
<evidence type="ECO:0000256" key="3">
    <source>
        <dbReference type="ARBA" id="ARBA00022618"/>
    </source>
</evidence>
<dbReference type="HAMAP" id="MF_00912">
    <property type="entry name" value="DivIB"/>
    <property type="match status" value="1"/>
</dbReference>
<evidence type="ECO:0000313" key="12">
    <source>
        <dbReference type="Proteomes" id="UP000249890"/>
    </source>
</evidence>
<keyword evidence="5 8" id="KW-1133">Transmembrane helix</keyword>
<dbReference type="EMBL" id="CP021780">
    <property type="protein sequence ID" value="ASA23553.1"/>
    <property type="molecule type" value="Genomic_DNA"/>
</dbReference>
<evidence type="ECO:0000313" key="11">
    <source>
        <dbReference type="EMBL" id="ASA23553.1"/>
    </source>
</evidence>
<sequence>MTTTRLPLLKEDKPPRKISRKITVILLLLFIALLVVIFFRSSVSQITEIKFTGNKYTSREELLAKSGLELNGQFFAVSGGKLSASLMELKTVQKAVVDKQFPGIISVSIEEFPAVAYELDQSGSLKAILSSGAAVPINQTGIAVEKPILTNWKDSDPNKAKLSKALADIPNELTSDISEIVPSPTLSFPDRIKLYTRSRFEVITAISLLKSKVSYLNQVIETEEPGLIKMLEADSYVPFQIKVDNKDGESEGEPTAENENKADQSDISDN</sequence>
<dbReference type="InterPro" id="IPR050487">
    <property type="entry name" value="FtsQ_DivIB"/>
</dbReference>
<dbReference type="OrthoDB" id="2677691at2"/>
<dbReference type="InterPro" id="IPR034746">
    <property type="entry name" value="POTRA"/>
</dbReference>
<keyword evidence="6 8" id="KW-0472">Membrane</keyword>
<keyword evidence="4 8" id="KW-0812">Transmembrane</keyword>
<organism evidence="11 12">
    <name type="scientific">Paenibacillus donghaensis</name>
    <dbReference type="NCBI Taxonomy" id="414771"/>
    <lineage>
        <taxon>Bacteria</taxon>
        <taxon>Bacillati</taxon>
        <taxon>Bacillota</taxon>
        <taxon>Bacilli</taxon>
        <taxon>Bacillales</taxon>
        <taxon>Paenibacillaceae</taxon>
        <taxon>Paenibacillus</taxon>
    </lineage>
</organism>
<keyword evidence="2 8" id="KW-1003">Cell membrane</keyword>
<evidence type="ECO:0000256" key="1">
    <source>
        <dbReference type="ARBA" id="ARBA00004370"/>
    </source>
</evidence>
<dbReference type="RefSeq" id="WP_087917541.1">
    <property type="nucleotide sequence ID" value="NZ_CP021780.1"/>
</dbReference>
<feature type="transmembrane region" description="Helical" evidence="8">
    <location>
        <begin position="21"/>
        <end position="39"/>
    </location>
</feature>
<dbReference type="InterPro" id="IPR026580">
    <property type="entry name" value="DivIB"/>
</dbReference>